<reference evidence="1" key="1">
    <citation type="submission" date="2023-02" db="EMBL/GenBank/DDBJ databases">
        <title>Tahibacter soli sp. nov. isolated from soil.</title>
        <authorList>
            <person name="Baek J.H."/>
            <person name="Lee J.K."/>
            <person name="Choi D.G."/>
            <person name="Jeon C.O."/>
        </authorList>
    </citation>
    <scope>NUCLEOTIDE SEQUENCE</scope>
    <source>
        <strain evidence="1">BL</strain>
    </source>
</reference>
<dbReference type="AlphaFoldDB" id="A0A9X3YKA5"/>
<dbReference type="Proteomes" id="UP001139971">
    <property type="component" value="Unassembled WGS sequence"/>
</dbReference>
<gene>
    <name evidence="1" type="ORF">OD750_006745</name>
</gene>
<organism evidence="1 2">
    <name type="scientific">Tahibacter soli</name>
    <dbReference type="NCBI Taxonomy" id="2983605"/>
    <lineage>
        <taxon>Bacteria</taxon>
        <taxon>Pseudomonadati</taxon>
        <taxon>Pseudomonadota</taxon>
        <taxon>Gammaproteobacteria</taxon>
        <taxon>Lysobacterales</taxon>
        <taxon>Rhodanobacteraceae</taxon>
        <taxon>Tahibacter</taxon>
    </lineage>
</organism>
<dbReference type="RefSeq" id="WP_263543491.1">
    <property type="nucleotide sequence ID" value="NZ_JAOVZO020000003.1"/>
</dbReference>
<accession>A0A9X3YKA5</accession>
<protein>
    <submittedName>
        <fullName evidence="1">Uncharacterized protein</fullName>
    </submittedName>
</protein>
<evidence type="ECO:0000313" key="1">
    <source>
        <dbReference type="EMBL" id="MDC8012243.1"/>
    </source>
</evidence>
<keyword evidence="2" id="KW-1185">Reference proteome</keyword>
<comment type="caution">
    <text evidence="1">The sequence shown here is derived from an EMBL/GenBank/DDBJ whole genome shotgun (WGS) entry which is preliminary data.</text>
</comment>
<dbReference type="EMBL" id="JAOVZO020000003">
    <property type="protein sequence ID" value="MDC8012243.1"/>
    <property type="molecule type" value="Genomic_DNA"/>
</dbReference>
<name>A0A9X3YKA5_9GAMM</name>
<evidence type="ECO:0000313" key="2">
    <source>
        <dbReference type="Proteomes" id="UP001139971"/>
    </source>
</evidence>
<sequence>MKHCYADDMLWVRSPAGDLRQLFVYQQPRPSLPARDEARIRWARDDEGHWYSFSRFDEALIESVSGDWFAVVGRQAPTA</sequence>
<proteinExistence type="predicted"/>